<proteinExistence type="predicted"/>
<feature type="non-terminal residue" evidence="1">
    <location>
        <position position="67"/>
    </location>
</feature>
<dbReference type="AlphaFoldDB" id="A0A0B7C3V8"/>
<gene>
    <name evidence="1" type="primary">ORF220983</name>
</gene>
<evidence type="ECO:0000313" key="1">
    <source>
        <dbReference type="EMBL" id="CEK99316.1"/>
    </source>
</evidence>
<organism evidence="1">
    <name type="scientific">Arion vulgaris</name>
    <dbReference type="NCBI Taxonomy" id="1028688"/>
    <lineage>
        <taxon>Eukaryota</taxon>
        <taxon>Metazoa</taxon>
        <taxon>Spiralia</taxon>
        <taxon>Lophotrochozoa</taxon>
        <taxon>Mollusca</taxon>
        <taxon>Gastropoda</taxon>
        <taxon>Heterobranchia</taxon>
        <taxon>Euthyneura</taxon>
        <taxon>Panpulmonata</taxon>
        <taxon>Eupulmonata</taxon>
        <taxon>Stylommatophora</taxon>
        <taxon>Helicina</taxon>
        <taxon>Arionoidea</taxon>
        <taxon>Arionidae</taxon>
        <taxon>Arion</taxon>
    </lineage>
</organism>
<sequence length="67" mass="7989">QSGKLTSDNNDKTIRLVDRGPLGSHLDNGRWYRCVEYRWHCNNLVHIFKIYESLQPAESRDKYLRQP</sequence>
<feature type="non-terminal residue" evidence="1">
    <location>
        <position position="1"/>
    </location>
</feature>
<dbReference type="EMBL" id="HACG01052445">
    <property type="protein sequence ID" value="CEK99316.1"/>
    <property type="molecule type" value="Transcribed_RNA"/>
</dbReference>
<accession>A0A0B7C3V8</accession>
<name>A0A0B7C3V8_9EUPU</name>
<reference evidence="1" key="1">
    <citation type="submission" date="2014-12" db="EMBL/GenBank/DDBJ databases">
        <title>Insight into the proteome of Arion vulgaris.</title>
        <authorList>
            <person name="Aradska J."/>
            <person name="Bulat T."/>
            <person name="Smidak R."/>
            <person name="Sarate P."/>
            <person name="Gangsoo J."/>
            <person name="Sialana F."/>
            <person name="Bilban M."/>
            <person name="Lubec G."/>
        </authorList>
    </citation>
    <scope>NUCLEOTIDE SEQUENCE</scope>
    <source>
        <tissue evidence="1">Skin</tissue>
    </source>
</reference>
<protein>
    <submittedName>
        <fullName evidence="1">Uncharacterized protein</fullName>
    </submittedName>
</protein>